<gene>
    <name evidence="8" type="ORF">WJX73_005731</name>
</gene>
<dbReference type="GO" id="GO:0046695">
    <property type="term" value="C:SLIK (SAGA-like) complex"/>
    <property type="evidence" value="ECO:0007669"/>
    <property type="project" value="InterPro"/>
</dbReference>
<dbReference type="InterPro" id="IPR009072">
    <property type="entry name" value="Histone-fold"/>
</dbReference>
<dbReference type="Gene3D" id="1.10.20.10">
    <property type="entry name" value="Histone, subunit A"/>
    <property type="match status" value="1"/>
</dbReference>
<dbReference type="CDD" id="cd08050">
    <property type="entry name" value="TAF6C"/>
    <property type="match status" value="1"/>
</dbReference>
<dbReference type="GO" id="GO:0051123">
    <property type="term" value="P:RNA polymerase II preinitiation complex assembly"/>
    <property type="evidence" value="ECO:0007669"/>
    <property type="project" value="TreeGrafter"/>
</dbReference>
<comment type="similarity">
    <text evidence="2">Belongs to the TAF6 family.</text>
</comment>
<dbReference type="Gene3D" id="1.25.40.770">
    <property type="entry name" value="TAF6, C-terminal HEAT repeat domain"/>
    <property type="match status" value="1"/>
</dbReference>
<dbReference type="InterPro" id="IPR004823">
    <property type="entry name" value="TAF_TATA-bd_Histone-like_dom"/>
</dbReference>
<dbReference type="InterPro" id="IPR016024">
    <property type="entry name" value="ARM-type_fold"/>
</dbReference>
<dbReference type="CDD" id="cd22931">
    <property type="entry name" value="HFD_TAF6"/>
    <property type="match status" value="1"/>
</dbReference>
<dbReference type="Pfam" id="PF02969">
    <property type="entry name" value="TAF"/>
    <property type="match status" value="1"/>
</dbReference>
<evidence type="ECO:0000256" key="3">
    <source>
        <dbReference type="ARBA" id="ARBA00023015"/>
    </source>
</evidence>
<evidence type="ECO:0000256" key="2">
    <source>
        <dbReference type="ARBA" id="ARBA00007688"/>
    </source>
</evidence>
<feature type="region of interest" description="Disordered" evidence="6">
    <location>
        <begin position="464"/>
        <end position="721"/>
    </location>
</feature>
<dbReference type="AlphaFoldDB" id="A0AAW1PRM3"/>
<evidence type="ECO:0000259" key="7">
    <source>
        <dbReference type="SMART" id="SM00803"/>
    </source>
</evidence>
<dbReference type="SMART" id="SM00803">
    <property type="entry name" value="TAF"/>
    <property type="match status" value="1"/>
</dbReference>
<feature type="compositionally biased region" description="Polar residues" evidence="6">
    <location>
        <begin position="618"/>
        <end position="628"/>
    </location>
</feature>
<dbReference type="SUPFAM" id="SSF48371">
    <property type="entry name" value="ARM repeat"/>
    <property type="match status" value="1"/>
</dbReference>
<proteinExistence type="inferred from homology"/>
<keyword evidence="4" id="KW-0804">Transcription</keyword>
<dbReference type="InterPro" id="IPR037796">
    <property type="entry name" value="TAF6"/>
</dbReference>
<evidence type="ECO:0000313" key="8">
    <source>
        <dbReference type="EMBL" id="KAK9812091.1"/>
    </source>
</evidence>
<dbReference type="GO" id="GO:0000124">
    <property type="term" value="C:SAGA complex"/>
    <property type="evidence" value="ECO:0007669"/>
    <property type="project" value="InterPro"/>
</dbReference>
<organism evidence="8 9">
    <name type="scientific">Symbiochloris irregularis</name>
    <dbReference type="NCBI Taxonomy" id="706552"/>
    <lineage>
        <taxon>Eukaryota</taxon>
        <taxon>Viridiplantae</taxon>
        <taxon>Chlorophyta</taxon>
        <taxon>core chlorophytes</taxon>
        <taxon>Trebouxiophyceae</taxon>
        <taxon>Trebouxiales</taxon>
        <taxon>Trebouxiaceae</taxon>
        <taxon>Symbiochloris</taxon>
    </lineage>
</organism>
<protein>
    <recommendedName>
        <fullName evidence="7">TATA box binding protein associated factor (TAF) histone-like fold domain-containing protein</fullName>
    </recommendedName>
</protein>
<feature type="compositionally biased region" description="Polar residues" evidence="6">
    <location>
        <begin position="487"/>
        <end position="505"/>
    </location>
</feature>
<keyword evidence="3" id="KW-0805">Transcription regulation</keyword>
<feature type="compositionally biased region" description="Basic and acidic residues" evidence="6">
    <location>
        <begin position="569"/>
        <end position="584"/>
    </location>
</feature>
<dbReference type="GO" id="GO:0005669">
    <property type="term" value="C:transcription factor TFIID complex"/>
    <property type="evidence" value="ECO:0007669"/>
    <property type="project" value="InterPro"/>
</dbReference>
<dbReference type="Proteomes" id="UP001465755">
    <property type="component" value="Unassembled WGS sequence"/>
</dbReference>
<dbReference type="InterPro" id="IPR011442">
    <property type="entry name" value="TAF6_C"/>
</dbReference>
<dbReference type="GO" id="GO:0016251">
    <property type="term" value="F:RNA polymerase II general transcription initiation factor activity"/>
    <property type="evidence" value="ECO:0007669"/>
    <property type="project" value="InterPro"/>
</dbReference>
<dbReference type="EMBL" id="JALJOQ010000009">
    <property type="protein sequence ID" value="KAK9812091.1"/>
    <property type="molecule type" value="Genomic_DNA"/>
</dbReference>
<accession>A0AAW1PRM3</accession>
<evidence type="ECO:0000256" key="1">
    <source>
        <dbReference type="ARBA" id="ARBA00004123"/>
    </source>
</evidence>
<keyword evidence="9" id="KW-1185">Reference proteome</keyword>
<evidence type="ECO:0000313" key="9">
    <source>
        <dbReference type="Proteomes" id="UP001465755"/>
    </source>
</evidence>
<dbReference type="GO" id="GO:0046982">
    <property type="term" value="F:protein heterodimerization activity"/>
    <property type="evidence" value="ECO:0007669"/>
    <property type="project" value="InterPro"/>
</dbReference>
<keyword evidence="5" id="KW-0539">Nucleus</keyword>
<feature type="domain" description="TATA box binding protein associated factor (TAF) histone-like fold" evidence="7">
    <location>
        <begin position="2"/>
        <end position="68"/>
    </location>
</feature>
<feature type="compositionally biased region" description="Low complexity" evidence="6">
    <location>
        <begin position="705"/>
        <end position="719"/>
    </location>
</feature>
<evidence type="ECO:0000256" key="4">
    <source>
        <dbReference type="ARBA" id="ARBA00023163"/>
    </source>
</evidence>
<comment type="caution">
    <text evidence="8">The sequence shown here is derived from an EMBL/GenBank/DDBJ whole genome shotgun (WGS) entry which is preliminary data.</text>
</comment>
<dbReference type="InterPro" id="IPR046344">
    <property type="entry name" value="TAF6_C_sf"/>
</dbReference>
<dbReference type="Pfam" id="PF07571">
    <property type="entry name" value="TAF6_C"/>
    <property type="match status" value="1"/>
</dbReference>
<dbReference type="PANTHER" id="PTHR10221:SF9">
    <property type="entry name" value="TRANSCRIPTION INITIATION FACTOR TFIID SUBUNIT 6"/>
    <property type="match status" value="1"/>
</dbReference>
<reference evidence="8 9" key="1">
    <citation type="journal article" date="2024" name="Nat. Commun.">
        <title>Phylogenomics reveals the evolutionary origins of lichenization in chlorophyte algae.</title>
        <authorList>
            <person name="Puginier C."/>
            <person name="Libourel C."/>
            <person name="Otte J."/>
            <person name="Skaloud P."/>
            <person name="Haon M."/>
            <person name="Grisel S."/>
            <person name="Petersen M."/>
            <person name="Berrin J.G."/>
            <person name="Delaux P.M."/>
            <person name="Dal Grande F."/>
            <person name="Keller J."/>
        </authorList>
    </citation>
    <scope>NUCLEOTIDE SEQUENCE [LARGE SCALE GENOMIC DNA]</scope>
    <source>
        <strain evidence="8 9">SAG 2036</strain>
    </source>
</reference>
<evidence type="ECO:0000256" key="5">
    <source>
        <dbReference type="ARBA" id="ARBA00023242"/>
    </source>
</evidence>
<sequence>MSVLSADRVKIMAESLDTERMSNSAAGALAPHIEMRLREVIQEASKFARHSKRARLFTEDINNALKLRNVEPTYGFSGKDPLRFIRAATHSDLFYVDDPTLSLEQVIEQPLPKCPVEVGVNAHWLAVDGVQPAIPENAAVGPPPSRKRKATEGGTLITAGGSRAARDAAAAAPAADKAPVKAPGGGKQAEAITMQLPMAHVLSKELQTYFDRASSVLLMKEKECTAAGEKLSNDELHRQQSAIFASLATDPGLHPLVPYLMRLVSEEVPKHMHSTPRLQLLLKAARSLLQNSEVNLGPYIHILMPALLSCALARRIGEPGSEDHLAVRESAAHILALACARLGGAHASLQPRVTREYVKALTDEGKPLRTHYGAIKGLTALGPTVTRLLLVPHLAAYLTTLTPLLEGTQAPPKRREAQHVFGALCHAACSALFAAARKDLAAGVMPNTSHAQQPPLDPTAVAVPEASKRARAAHTAVTANPRLAPKRTSSSQTAQKETGQTVKTEQQGEREGTAQGHGQDTDAARPSSPAPEQALPRSTSDPLATNDAAGKGARASPGANTRSGAELGAQERRSDPGGSERRSESSAGQAPGTVSPTRRMTRRASSLAKKDNKDPGQDTPQHSAQSKGGTPPPSAHKGSLPHKPSHSAASTGKKRQQQQPAASASVEGGAAGPLEKNASFKSPPPKSELQRLSVRGSEVGDASKAAEGTAAEGMAAQEMSKTAKDALGEAWREGGDVGAALMALREFFGEPMLPYFWPARLADISL</sequence>
<dbReference type="PANTHER" id="PTHR10221">
    <property type="entry name" value="TRANSCRIPTION INITIATION FACTOR TFIID SUBUNIT 6"/>
    <property type="match status" value="1"/>
</dbReference>
<evidence type="ECO:0000256" key="6">
    <source>
        <dbReference type="SAM" id="MobiDB-lite"/>
    </source>
</evidence>
<name>A0AAW1PRM3_9CHLO</name>
<comment type="subcellular location">
    <subcellularLocation>
        <location evidence="1">Nucleus</location>
    </subcellularLocation>
</comment>
<dbReference type="SUPFAM" id="SSF47113">
    <property type="entry name" value="Histone-fold"/>
    <property type="match status" value="1"/>
</dbReference>
<dbReference type="GO" id="GO:0003713">
    <property type="term" value="F:transcription coactivator activity"/>
    <property type="evidence" value="ECO:0007669"/>
    <property type="project" value="TreeGrafter"/>
</dbReference>